<accession>A0A9D4IH13</accession>
<sequence>MRLQLRKERAMHNQRQMTFVRDQNIMPMQLFAVAERDSALVATDEMVLMQTLRTDVRDCVPSTKECSFIDLLIGNNYYLDILLLQRKELGPDVYLLNSRLGWILTGRTNVSENESEQISMSVQWAQIIAEQLDLDTDSDSEDHPASSLNSSPGLSGVSDTKETSLETVSDTEETSLETVSDTEETSLETTMHMPGFGARIASLDELKDAFCERFNGSDGLPVIMALFSLQQREAESVADYFTRVTELTTGQQLTEDILSSLVMKGLRRQLRDMVMPQNLHTLEQVRKAAILAERTIETSLLEARAVALDVDTFSAKVSEQVVAVLSSRFQLIREPVQQQESPQPTANHQSWSQRKQNAQRPSRPQGGNTQLGPQHERRNTIACHRCGGRKCMYYTCPAVGVTCLLCGGKNHFSELCGNEFRKGFQKNH</sequence>
<evidence type="ECO:0000256" key="1">
    <source>
        <dbReference type="SAM" id="MobiDB-lite"/>
    </source>
</evidence>
<evidence type="ECO:0000313" key="4">
    <source>
        <dbReference type="Proteomes" id="UP000828390"/>
    </source>
</evidence>
<feature type="compositionally biased region" description="Polar residues" evidence="1">
    <location>
        <begin position="336"/>
        <end position="372"/>
    </location>
</feature>
<reference evidence="3" key="2">
    <citation type="submission" date="2020-11" db="EMBL/GenBank/DDBJ databases">
        <authorList>
            <person name="McCartney M.A."/>
            <person name="Auch B."/>
            <person name="Kono T."/>
            <person name="Mallez S."/>
            <person name="Becker A."/>
            <person name="Gohl D.M."/>
            <person name="Silverstein K.A.T."/>
            <person name="Koren S."/>
            <person name="Bechman K.B."/>
            <person name="Herman A."/>
            <person name="Abrahante J.E."/>
            <person name="Garbe J."/>
        </authorList>
    </citation>
    <scope>NUCLEOTIDE SEQUENCE</scope>
    <source>
        <strain evidence="3">Duluth1</strain>
        <tissue evidence="3">Whole animal</tissue>
    </source>
</reference>
<dbReference type="InterPro" id="IPR005162">
    <property type="entry name" value="Retrotrans_gag_dom"/>
</dbReference>
<evidence type="ECO:0000259" key="2">
    <source>
        <dbReference type="Pfam" id="PF03732"/>
    </source>
</evidence>
<comment type="caution">
    <text evidence="3">The sequence shown here is derived from an EMBL/GenBank/DDBJ whole genome shotgun (WGS) entry which is preliminary data.</text>
</comment>
<dbReference type="AlphaFoldDB" id="A0A9D4IH13"/>
<proteinExistence type="predicted"/>
<feature type="region of interest" description="Disordered" evidence="1">
    <location>
        <begin position="135"/>
        <end position="186"/>
    </location>
</feature>
<gene>
    <name evidence="3" type="ORF">DPMN_172882</name>
</gene>
<keyword evidence="4" id="KW-1185">Reference proteome</keyword>
<dbReference type="Pfam" id="PF03732">
    <property type="entry name" value="Retrotrans_gag"/>
    <property type="match status" value="1"/>
</dbReference>
<feature type="region of interest" description="Disordered" evidence="1">
    <location>
        <begin position="335"/>
        <end position="375"/>
    </location>
</feature>
<evidence type="ECO:0000313" key="3">
    <source>
        <dbReference type="EMBL" id="KAH3771558.1"/>
    </source>
</evidence>
<reference evidence="3" key="1">
    <citation type="journal article" date="2019" name="bioRxiv">
        <title>The Genome of the Zebra Mussel, Dreissena polymorpha: A Resource for Invasive Species Research.</title>
        <authorList>
            <person name="McCartney M.A."/>
            <person name="Auch B."/>
            <person name="Kono T."/>
            <person name="Mallez S."/>
            <person name="Zhang Y."/>
            <person name="Obille A."/>
            <person name="Becker A."/>
            <person name="Abrahante J.E."/>
            <person name="Garbe J."/>
            <person name="Badalamenti J.P."/>
            <person name="Herman A."/>
            <person name="Mangelson H."/>
            <person name="Liachko I."/>
            <person name="Sullivan S."/>
            <person name="Sone E.D."/>
            <person name="Koren S."/>
            <person name="Silverstein K.A.T."/>
            <person name="Beckman K.B."/>
            <person name="Gohl D.M."/>
        </authorList>
    </citation>
    <scope>NUCLEOTIDE SEQUENCE</scope>
    <source>
        <strain evidence="3">Duluth1</strain>
        <tissue evidence="3">Whole animal</tissue>
    </source>
</reference>
<protein>
    <recommendedName>
        <fullName evidence="2">Retrotransposon gag domain-containing protein</fullName>
    </recommendedName>
</protein>
<dbReference type="EMBL" id="JAIWYP010000009">
    <property type="protein sequence ID" value="KAH3771558.1"/>
    <property type="molecule type" value="Genomic_DNA"/>
</dbReference>
<name>A0A9D4IH13_DREPO</name>
<feature type="domain" description="Retrotransposon gag" evidence="2">
    <location>
        <begin position="201"/>
        <end position="268"/>
    </location>
</feature>
<feature type="compositionally biased region" description="Acidic residues" evidence="1">
    <location>
        <begin position="169"/>
        <end position="186"/>
    </location>
</feature>
<dbReference type="Proteomes" id="UP000828390">
    <property type="component" value="Unassembled WGS sequence"/>
</dbReference>
<organism evidence="3 4">
    <name type="scientific">Dreissena polymorpha</name>
    <name type="common">Zebra mussel</name>
    <name type="synonym">Mytilus polymorpha</name>
    <dbReference type="NCBI Taxonomy" id="45954"/>
    <lineage>
        <taxon>Eukaryota</taxon>
        <taxon>Metazoa</taxon>
        <taxon>Spiralia</taxon>
        <taxon>Lophotrochozoa</taxon>
        <taxon>Mollusca</taxon>
        <taxon>Bivalvia</taxon>
        <taxon>Autobranchia</taxon>
        <taxon>Heteroconchia</taxon>
        <taxon>Euheterodonta</taxon>
        <taxon>Imparidentia</taxon>
        <taxon>Neoheterodontei</taxon>
        <taxon>Myida</taxon>
        <taxon>Dreissenoidea</taxon>
        <taxon>Dreissenidae</taxon>
        <taxon>Dreissena</taxon>
    </lineage>
</organism>